<comment type="similarity">
    <text evidence="7">Belongs to the cysteine synthase/cystathionine beta-synthase family. Cds1 subfamily.</text>
</comment>
<dbReference type="HAMAP" id="MF_00868">
    <property type="entry name" value="Cds1"/>
    <property type="match status" value="1"/>
</dbReference>
<dbReference type="Pfam" id="PF00291">
    <property type="entry name" value="PALP"/>
    <property type="match status" value="1"/>
</dbReference>
<comment type="catalytic activity">
    <reaction evidence="7">
        <text>L-cysteine + H2O = hydrogen sulfide + pyruvate + NH4(+) + H(+)</text>
        <dbReference type="Rhea" id="RHEA:24931"/>
        <dbReference type="ChEBI" id="CHEBI:15361"/>
        <dbReference type="ChEBI" id="CHEBI:15377"/>
        <dbReference type="ChEBI" id="CHEBI:15378"/>
        <dbReference type="ChEBI" id="CHEBI:28938"/>
        <dbReference type="ChEBI" id="CHEBI:29919"/>
        <dbReference type="ChEBI" id="CHEBI:35235"/>
        <dbReference type="EC" id="4.4.1.1"/>
    </reaction>
</comment>
<dbReference type="InterPro" id="IPR047586">
    <property type="entry name" value="Cds1"/>
</dbReference>
<dbReference type="SUPFAM" id="SSF53686">
    <property type="entry name" value="Tryptophan synthase beta subunit-like PLP-dependent enzymes"/>
    <property type="match status" value="1"/>
</dbReference>
<feature type="modified residue" description="N6-(pyridoxal phosphate)lysine" evidence="7">
    <location>
        <position position="71"/>
    </location>
</feature>
<dbReference type="RefSeq" id="WP_160900246.1">
    <property type="nucleotide sequence ID" value="NZ_CP102850.1"/>
</dbReference>
<proteinExistence type="inferred from homology"/>
<dbReference type="FunFam" id="3.40.50.1100:FF:000015">
    <property type="entry name" value="Cysteine synthase B"/>
    <property type="match status" value="1"/>
</dbReference>
<comment type="function">
    <text evidence="7">A cysteine desulfhydrase that generates hydrogen sulfide, H(2)S. The H(2)S produced by this enzyme modulates the balance between respiration and glycolysis, and contributes to redox homeostasis. Probably eliminates toxic levels of Cys (which can induce oxidative stress).</text>
</comment>
<keyword evidence="5 7" id="KW-0456">Lyase</keyword>
<comment type="function">
    <text evidence="6">A cysteine desulfhydrase that generates hydrogen sulfide, H(2)S. The H(2)S produced by this enzyme stimulates respiration in M.tuberculosis, mediated primarily via cytochrome bd with a lesser contribution from cytochrome bc1/aa3. H(2)S modulates the balance between respiration and glycolysis, and also contributes to redox homeostasis. Probably eliminates toxic levels of Cys (which can induce oxidative stress).</text>
</comment>
<dbReference type="GO" id="GO:0030170">
    <property type="term" value="F:pyridoxal phosphate binding"/>
    <property type="evidence" value="ECO:0007669"/>
    <property type="project" value="UniProtKB-UniRule"/>
</dbReference>
<evidence type="ECO:0000256" key="5">
    <source>
        <dbReference type="ARBA" id="ARBA00023239"/>
    </source>
</evidence>
<comment type="cofactor">
    <cofactor evidence="1 7">
        <name>pyridoxal 5'-phosphate</name>
        <dbReference type="ChEBI" id="CHEBI:597326"/>
    </cofactor>
</comment>
<keyword evidence="3 7" id="KW-0963">Cytoplasm</keyword>
<evidence type="ECO:0000259" key="8">
    <source>
        <dbReference type="Pfam" id="PF00291"/>
    </source>
</evidence>
<evidence type="ECO:0000313" key="9">
    <source>
        <dbReference type="EMBL" id="MXP20078.1"/>
    </source>
</evidence>
<dbReference type="EC" id="4.4.1.1" evidence="7"/>
<evidence type="ECO:0000313" key="10">
    <source>
        <dbReference type="Proteomes" id="UP000475545"/>
    </source>
</evidence>
<dbReference type="GO" id="GO:0005737">
    <property type="term" value="C:cytoplasm"/>
    <property type="evidence" value="ECO:0007669"/>
    <property type="project" value="UniProtKB-SubCell"/>
</dbReference>
<dbReference type="Proteomes" id="UP000475545">
    <property type="component" value="Unassembled WGS sequence"/>
</dbReference>
<comment type="caution">
    <text evidence="9">The sequence shown here is derived from an EMBL/GenBank/DDBJ whole genome shotgun (WGS) entry which is preliminary data.</text>
</comment>
<keyword evidence="10" id="KW-1185">Reference proteome</keyword>
<dbReference type="InterPro" id="IPR050214">
    <property type="entry name" value="Cys_Synth/Cystath_Beta-Synth"/>
</dbReference>
<dbReference type="InterPro" id="IPR001926">
    <property type="entry name" value="TrpB-like_PALP"/>
</dbReference>
<evidence type="ECO:0000256" key="1">
    <source>
        <dbReference type="ARBA" id="ARBA00001933"/>
    </source>
</evidence>
<dbReference type="Gene3D" id="3.40.50.1100">
    <property type="match status" value="2"/>
</dbReference>
<gene>
    <name evidence="7" type="primary">cds1</name>
    <name evidence="9" type="ORF">GIY30_01675</name>
</gene>
<evidence type="ECO:0000256" key="6">
    <source>
        <dbReference type="ARBA" id="ARBA00055251"/>
    </source>
</evidence>
<name>A0A6L7GNH3_9ACTN</name>
<dbReference type="GO" id="GO:0016829">
    <property type="term" value="F:lyase activity"/>
    <property type="evidence" value="ECO:0007669"/>
    <property type="project" value="UniProtKB-KW"/>
</dbReference>
<evidence type="ECO:0000256" key="3">
    <source>
        <dbReference type="ARBA" id="ARBA00022490"/>
    </source>
</evidence>
<sequence>MQPTRIVDHRGDRAWSENAVRLIEADGRRSADTHLHRLALPDWSRWTDDGRETGIELYLKDESTHPTGSLKHRLARSLFLYAICNGWVTEGTTVIEASSGSTAVSEAYFAKLIGVPFIAVMTSSTSPAKTALIEREGGRCHFVDRPGDVYSEALRLEAELGGHFIDQFTMAERATDWRGNNNIAESIFAQMSQEDHPIPTWIVVGAGTGGTSATLGRYVRYRRHPTWLAVVDPQNSVFLPAYDTGDGSLRAEVGSRIEGIGRPRVEPSFVSQVIDRMIGVPDNASIATARLFSERLGRLVGGSTGTNLWGALQIVAEMAAQRRPGSVVTLLCDSGDRYAGTYFDDDWLNRQGFDLHEPIAVLEEFFASGHWTGATTT</sequence>
<evidence type="ECO:0000256" key="7">
    <source>
        <dbReference type="HAMAP-Rule" id="MF_00868"/>
    </source>
</evidence>
<evidence type="ECO:0000256" key="4">
    <source>
        <dbReference type="ARBA" id="ARBA00022898"/>
    </source>
</evidence>
<reference evidence="9 10" key="1">
    <citation type="submission" date="2019-11" db="EMBL/GenBank/DDBJ databases">
        <title>Gordonia sp. nov., a novel actinobacterium isolated from mangrove soil in Hainan.</title>
        <authorList>
            <person name="Huang X."/>
            <person name="Xie Y."/>
            <person name="Chu X."/>
            <person name="Xiao K."/>
        </authorList>
    </citation>
    <scope>NUCLEOTIDE SEQUENCE [LARGE SCALE GENOMIC DNA]</scope>
    <source>
        <strain evidence="9 10">HNM0687</strain>
    </source>
</reference>
<dbReference type="EMBL" id="WMBR01000001">
    <property type="protein sequence ID" value="MXP20078.1"/>
    <property type="molecule type" value="Genomic_DNA"/>
</dbReference>
<dbReference type="AlphaFoldDB" id="A0A6L7GNH3"/>
<dbReference type="InterPro" id="IPR036052">
    <property type="entry name" value="TrpB-like_PALP_sf"/>
</dbReference>
<comment type="subcellular location">
    <subcellularLocation>
        <location evidence="2">Cytoplasm</location>
    </subcellularLocation>
</comment>
<organism evidence="9 10">
    <name type="scientific">Gordonia mangrovi</name>
    <dbReference type="NCBI Taxonomy" id="2665643"/>
    <lineage>
        <taxon>Bacteria</taxon>
        <taxon>Bacillati</taxon>
        <taxon>Actinomycetota</taxon>
        <taxon>Actinomycetes</taxon>
        <taxon>Mycobacteriales</taxon>
        <taxon>Gordoniaceae</taxon>
        <taxon>Gordonia</taxon>
    </lineage>
</organism>
<accession>A0A6L7GNH3</accession>
<keyword evidence="4 7" id="KW-0663">Pyridoxal phosphate</keyword>
<evidence type="ECO:0000256" key="2">
    <source>
        <dbReference type="ARBA" id="ARBA00004496"/>
    </source>
</evidence>
<dbReference type="GO" id="GO:0019450">
    <property type="term" value="P:L-cysteine catabolic process to pyruvate"/>
    <property type="evidence" value="ECO:0007669"/>
    <property type="project" value="UniProtKB-UniRule"/>
</dbReference>
<dbReference type="PANTHER" id="PTHR10314">
    <property type="entry name" value="CYSTATHIONINE BETA-SYNTHASE"/>
    <property type="match status" value="1"/>
</dbReference>
<protein>
    <recommendedName>
        <fullName evidence="7">L-cysteine desulfhydrase Cds1</fullName>
        <ecNumber evidence="7">4.4.1.1</ecNumber>
    </recommendedName>
</protein>
<feature type="domain" description="Tryptophan synthase beta chain-like PALP" evidence="8">
    <location>
        <begin position="51"/>
        <end position="333"/>
    </location>
</feature>